<proteinExistence type="predicted"/>
<keyword evidence="4" id="KW-1185">Reference proteome</keyword>
<reference evidence="4" key="1">
    <citation type="submission" date="2016-10" db="EMBL/GenBank/DDBJ databases">
        <authorList>
            <person name="Varghese N."/>
            <person name="Submissions S."/>
        </authorList>
    </citation>
    <scope>NUCLEOTIDE SEQUENCE [LARGE SCALE GENOMIC DNA]</scope>
    <source>
        <strain evidence="4">DSM 24536</strain>
    </source>
</reference>
<dbReference type="OrthoDB" id="1438991at2"/>
<dbReference type="Proteomes" id="UP000199226">
    <property type="component" value="Unassembled WGS sequence"/>
</dbReference>
<evidence type="ECO:0000313" key="3">
    <source>
        <dbReference type="EMBL" id="SDM22291.1"/>
    </source>
</evidence>
<keyword evidence="1" id="KW-0812">Transmembrane</keyword>
<gene>
    <name evidence="3" type="ORF">SAMN05421813_1089</name>
</gene>
<dbReference type="STRING" id="990371.SAMN05421813_1089"/>
<evidence type="ECO:0000259" key="2">
    <source>
        <dbReference type="Pfam" id="PF12729"/>
    </source>
</evidence>
<dbReference type="RefSeq" id="WP_090702938.1">
    <property type="nucleotide sequence ID" value="NZ_FNHH01000008.1"/>
</dbReference>
<evidence type="ECO:0000256" key="1">
    <source>
        <dbReference type="SAM" id="Phobius"/>
    </source>
</evidence>
<dbReference type="Pfam" id="PF12729">
    <property type="entry name" value="4HB_MCP_1"/>
    <property type="match status" value="1"/>
</dbReference>
<dbReference type="EMBL" id="FNHH01000008">
    <property type="protein sequence ID" value="SDM22291.1"/>
    <property type="molecule type" value="Genomic_DNA"/>
</dbReference>
<protein>
    <submittedName>
        <fullName evidence="3">Four helix bundle sensory module for signal transduction</fullName>
    </submittedName>
</protein>
<keyword evidence="1" id="KW-0472">Membrane</keyword>
<accession>A0A1G9RGJ9</accession>
<evidence type="ECO:0000313" key="4">
    <source>
        <dbReference type="Proteomes" id="UP000199226"/>
    </source>
</evidence>
<dbReference type="AlphaFoldDB" id="A0A1G9RGJ9"/>
<feature type="domain" description="Chemotaxis methyl-accepting receptor HlyB-like 4HB MCP" evidence="2">
    <location>
        <begin position="12"/>
        <end position="180"/>
    </location>
</feature>
<feature type="transmembrane region" description="Helical" evidence="1">
    <location>
        <begin position="189"/>
        <end position="211"/>
    </location>
</feature>
<dbReference type="InterPro" id="IPR024478">
    <property type="entry name" value="HlyB_4HB_MCP"/>
</dbReference>
<name>A0A1G9RGJ9_9SPHI</name>
<keyword evidence="1" id="KW-1133">Transmembrane helix</keyword>
<organism evidence="3 4">
    <name type="scientific">Daejeonella rubra</name>
    <dbReference type="NCBI Taxonomy" id="990371"/>
    <lineage>
        <taxon>Bacteria</taxon>
        <taxon>Pseudomonadati</taxon>
        <taxon>Bacteroidota</taxon>
        <taxon>Sphingobacteriia</taxon>
        <taxon>Sphingobacteriales</taxon>
        <taxon>Sphingobacteriaceae</taxon>
        <taxon>Daejeonella</taxon>
    </lineage>
</organism>
<sequence>MKWAFAIQRKIRLAIALAVMMLLVILFSLLESYNVSRISKSFNSIYEDRLIPAVDLYSISGHIQTKRNKLVSFLFTDNLSTEEIRIVLASENKQLDTLISKYENTYLVKAETNHLQNLKKNLKTFERDELLLINAATESKQFAINLYLNTTVKLYDEIDRDLIELTRVQCEIGKELLAESVKSQSSSSFISQLQIIVAIILGLIIMILIITDKQVVLKQEKYNLN</sequence>